<protein>
    <submittedName>
        <fullName evidence="1">Uncharacterized protein</fullName>
    </submittedName>
</protein>
<dbReference type="Proteomes" id="UP001054252">
    <property type="component" value="Unassembled WGS sequence"/>
</dbReference>
<proteinExistence type="predicted"/>
<dbReference type="GO" id="GO:0005047">
    <property type="term" value="F:signal recognition particle binding"/>
    <property type="evidence" value="ECO:0007669"/>
    <property type="project" value="InterPro"/>
</dbReference>
<dbReference type="Pfam" id="PF16969">
    <property type="entry name" value="SRP68"/>
    <property type="match status" value="1"/>
</dbReference>
<dbReference type="PANTHER" id="PTHR12860:SF0">
    <property type="entry name" value="SIGNAL RECOGNITION PARTICLE SUBUNIT SRP68"/>
    <property type="match status" value="1"/>
</dbReference>
<organism evidence="1 2">
    <name type="scientific">Rubroshorea leprosula</name>
    <dbReference type="NCBI Taxonomy" id="152421"/>
    <lineage>
        <taxon>Eukaryota</taxon>
        <taxon>Viridiplantae</taxon>
        <taxon>Streptophyta</taxon>
        <taxon>Embryophyta</taxon>
        <taxon>Tracheophyta</taxon>
        <taxon>Spermatophyta</taxon>
        <taxon>Magnoliopsida</taxon>
        <taxon>eudicotyledons</taxon>
        <taxon>Gunneridae</taxon>
        <taxon>Pentapetalae</taxon>
        <taxon>rosids</taxon>
        <taxon>malvids</taxon>
        <taxon>Malvales</taxon>
        <taxon>Dipterocarpaceae</taxon>
        <taxon>Rubroshorea</taxon>
    </lineage>
</organism>
<dbReference type="GO" id="GO:0006614">
    <property type="term" value="P:SRP-dependent cotranslational protein targeting to membrane"/>
    <property type="evidence" value="ECO:0007669"/>
    <property type="project" value="InterPro"/>
</dbReference>
<dbReference type="EMBL" id="BPVZ01000357">
    <property type="protein sequence ID" value="GKV50329.1"/>
    <property type="molecule type" value="Genomic_DNA"/>
</dbReference>
<sequence length="313" mass="35949">MVHLLMHFQLRLAIFDKIFSAYHEARSCICSDLATAGNAKNVKDDLNGLDKAVSAVLGQRTIERNLLLVSIAKSKLIQHHDDKNEKVTKPEELVRLYDLLLQDTADLSDLVNSGSDRKPEEVTFSEECELKVLAFRAERCFYLARSYSLAGKRTEAYALYCHARSLTEKALQELQSHSDSDQMMIKELKRLYNECRSKICIEHATGILEEGKAPENLSKKMSTISLNGADTKVSMCSNLPSFKKLNRTSFSHWFLPFVLTWVRLRLKSTDLLYFFFQNKEHVHILTLTIQFILIPHQMWNMVMPLDLLTHPLV</sequence>
<comment type="caution">
    <text evidence="1">The sequence shown here is derived from an EMBL/GenBank/DDBJ whole genome shotgun (WGS) entry which is preliminary data.</text>
</comment>
<dbReference type="InterPro" id="IPR026258">
    <property type="entry name" value="SRP68"/>
</dbReference>
<dbReference type="PANTHER" id="PTHR12860">
    <property type="entry name" value="SIGNAL RECOGNITION PARTICLE 68 KDA PROTEIN"/>
    <property type="match status" value="1"/>
</dbReference>
<dbReference type="GO" id="GO:0030942">
    <property type="term" value="F:endoplasmic reticulum signal peptide binding"/>
    <property type="evidence" value="ECO:0007669"/>
    <property type="project" value="InterPro"/>
</dbReference>
<dbReference type="GO" id="GO:0008312">
    <property type="term" value="F:7S RNA binding"/>
    <property type="evidence" value="ECO:0007669"/>
    <property type="project" value="InterPro"/>
</dbReference>
<dbReference type="AlphaFoldDB" id="A0AAV5MLC4"/>
<keyword evidence="2" id="KW-1185">Reference proteome</keyword>
<evidence type="ECO:0000313" key="1">
    <source>
        <dbReference type="EMBL" id="GKV50329.1"/>
    </source>
</evidence>
<name>A0AAV5MLC4_9ROSI</name>
<gene>
    <name evidence="1" type="ORF">SLEP1_g57038</name>
</gene>
<accession>A0AAV5MLC4</accession>
<evidence type="ECO:0000313" key="2">
    <source>
        <dbReference type="Proteomes" id="UP001054252"/>
    </source>
</evidence>
<reference evidence="1 2" key="1">
    <citation type="journal article" date="2021" name="Commun. Biol.">
        <title>The genome of Shorea leprosula (Dipterocarpaceae) highlights the ecological relevance of drought in aseasonal tropical rainforests.</title>
        <authorList>
            <person name="Ng K.K.S."/>
            <person name="Kobayashi M.J."/>
            <person name="Fawcett J.A."/>
            <person name="Hatakeyama M."/>
            <person name="Paape T."/>
            <person name="Ng C.H."/>
            <person name="Ang C.C."/>
            <person name="Tnah L.H."/>
            <person name="Lee C.T."/>
            <person name="Nishiyama T."/>
            <person name="Sese J."/>
            <person name="O'Brien M.J."/>
            <person name="Copetti D."/>
            <person name="Mohd Noor M.I."/>
            <person name="Ong R.C."/>
            <person name="Putra M."/>
            <person name="Sireger I.Z."/>
            <person name="Indrioko S."/>
            <person name="Kosugi Y."/>
            <person name="Izuno A."/>
            <person name="Isagi Y."/>
            <person name="Lee S.L."/>
            <person name="Shimizu K.K."/>
        </authorList>
    </citation>
    <scope>NUCLEOTIDE SEQUENCE [LARGE SCALE GENOMIC DNA]</scope>
    <source>
        <strain evidence="1">214</strain>
    </source>
</reference>
<dbReference type="GO" id="GO:0005786">
    <property type="term" value="C:signal recognition particle, endoplasmic reticulum targeting"/>
    <property type="evidence" value="ECO:0007669"/>
    <property type="project" value="InterPro"/>
</dbReference>